<evidence type="ECO:0000313" key="1">
    <source>
        <dbReference type="EMBL" id="MBA0871144.1"/>
    </source>
</evidence>
<organism evidence="1 2">
    <name type="scientific">Gossypium schwendimanii</name>
    <name type="common">Cotton</name>
    <dbReference type="NCBI Taxonomy" id="34291"/>
    <lineage>
        <taxon>Eukaryota</taxon>
        <taxon>Viridiplantae</taxon>
        <taxon>Streptophyta</taxon>
        <taxon>Embryophyta</taxon>
        <taxon>Tracheophyta</taxon>
        <taxon>Spermatophyta</taxon>
        <taxon>Magnoliopsida</taxon>
        <taxon>eudicotyledons</taxon>
        <taxon>Gunneridae</taxon>
        <taxon>Pentapetalae</taxon>
        <taxon>rosids</taxon>
        <taxon>malvids</taxon>
        <taxon>Malvales</taxon>
        <taxon>Malvaceae</taxon>
        <taxon>Malvoideae</taxon>
        <taxon>Gossypium</taxon>
    </lineage>
</organism>
<protein>
    <submittedName>
        <fullName evidence="1">Uncharacterized protein</fullName>
    </submittedName>
</protein>
<keyword evidence="2" id="KW-1185">Reference proteome</keyword>
<proteinExistence type="predicted"/>
<dbReference type="AlphaFoldDB" id="A0A7J9MJM8"/>
<evidence type="ECO:0000313" key="2">
    <source>
        <dbReference type="Proteomes" id="UP000593576"/>
    </source>
</evidence>
<dbReference type="OrthoDB" id="1002369at2759"/>
<sequence length="36" mass="3865">MTEVVVKGLERLGDLSVVTRATILASLSSLRPDLSH</sequence>
<gene>
    <name evidence="1" type="ORF">Goshw_021824</name>
</gene>
<dbReference type="EMBL" id="JABFAF010000011">
    <property type="protein sequence ID" value="MBA0871144.1"/>
    <property type="molecule type" value="Genomic_DNA"/>
</dbReference>
<comment type="caution">
    <text evidence="1">The sequence shown here is derived from an EMBL/GenBank/DDBJ whole genome shotgun (WGS) entry which is preliminary data.</text>
</comment>
<dbReference type="Proteomes" id="UP000593576">
    <property type="component" value="Unassembled WGS sequence"/>
</dbReference>
<name>A0A7J9MJM8_GOSSC</name>
<reference evidence="1 2" key="1">
    <citation type="journal article" date="2019" name="Genome Biol. Evol.">
        <title>Insights into the evolution of the New World diploid cottons (Gossypium, subgenus Houzingenia) based on genome sequencing.</title>
        <authorList>
            <person name="Grover C.E."/>
            <person name="Arick M.A. 2nd"/>
            <person name="Thrash A."/>
            <person name="Conover J.L."/>
            <person name="Sanders W.S."/>
            <person name="Peterson D.G."/>
            <person name="Frelichowski J.E."/>
            <person name="Scheffler J.A."/>
            <person name="Scheffler B.E."/>
            <person name="Wendel J.F."/>
        </authorList>
    </citation>
    <scope>NUCLEOTIDE SEQUENCE [LARGE SCALE GENOMIC DNA]</scope>
    <source>
        <strain evidence="1">1</strain>
        <tissue evidence="1">Leaf</tissue>
    </source>
</reference>
<accession>A0A7J9MJM8</accession>